<evidence type="ECO:0000313" key="2">
    <source>
        <dbReference type="EMBL" id="KNE90048.1"/>
    </source>
</evidence>
<gene>
    <name evidence="2" type="ORF">PSTG_16493</name>
</gene>
<feature type="compositionally biased region" description="Basic and acidic residues" evidence="1">
    <location>
        <begin position="143"/>
        <end position="165"/>
    </location>
</feature>
<accession>A0A0L0USL7</accession>
<dbReference type="STRING" id="1165861.A0A0L0USL7"/>
<comment type="caution">
    <text evidence="2">The sequence shown here is derived from an EMBL/GenBank/DDBJ whole genome shotgun (WGS) entry which is preliminary data.</text>
</comment>
<protein>
    <recommendedName>
        <fullName evidence="4">Peptidase A2 domain-containing protein</fullName>
    </recommendedName>
</protein>
<evidence type="ECO:0000256" key="1">
    <source>
        <dbReference type="SAM" id="MobiDB-lite"/>
    </source>
</evidence>
<evidence type="ECO:0000313" key="3">
    <source>
        <dbReference type="Proteomes" id="UP000054564"/>
    </source>
</evidence>
<evidence type="ECO:0008006" key="4">
    <source>
        <dbReference type="Google" id="ProtNLM"/>
    </source>
</evidence>
<proteinExistence type="predicted"/>
<reference evidence="3" key="1">
    <citation type="submission" date="2014-03" db="EMBL/GenBank/DDBJ databases">
        <title>The Genome Sequence of Puccinia striiformis f. sp. tritici PST-78.</title>
        <authorList>
            <consortium name="The Broad Institute Genome Sequencing Platform"/>
            <person name="Cuomo C."/>
            <person name="Hulbert S."/>
            <person name="Chen X."/>
            <person name="Walker B."/>
            <person name="Young S.K."/>
            <person name="Zeng Q."/>
            <person name="Gargeya S."/>
            <person name="Fitzgerald M."/>
            <person name="Haas B."/>
            <person name="Abouelleil A."/>
            <person name="Alvarado L."/>
            <person name="Arachchi H.M."/>
            <person name="Berlin A.M."/>
            <person name="Chapman S.B."/>
            <person name="Goldberg J."/>
            <person name="Griggs A."/>
            <person name="Gujja S."/>
            <person name="Hansen M."/>
            <person name="Howarth C."/>
            <person name="Imamovic A."/>
            <person name="Larimer J."/>
            <person name="McCowan C."/>
            <person name="Montmayeur A."/>
            <person name="Murphy C."/>
            <person name="Neiman D."/>
            <person name="Pearson M."/>
            <person name="Priest M."/>
            <person name="Roberts A."/>
            <person name="Saif S."/>
            <person name="Shea T."/>
            <person name="Sisk P."/>
            <person name="Sykes S."/>
            <person name="Wortman J."/>
            <person name="Nusbaum C."/>
            <person name="Birren B."/>
        </authorList>
    </citation>
    <scope>NUCLEOTIDE SEQUENCE [LARGE SCALE GENOMIC DNA]</scope>
    <source>
        <strain evidence="3">race PST-78</strain>
    </source>
</reference>
<sequence length="165" mass="18084">MASAMTTQSEEEPSSDPCYYSCALGYVLAEVGEGKADFTIDSGSMVNVIPQSVAEDLDLEVVQIDIPMKGPAHLFVSPKAQDCILGRPFLFDYGCTLEYHDKGETLSFKGTKGRRVSVPLAIIGQGRGWNNKKDLSANTLTSTRKDNPTGQEHRMFKKKADQSFL</sequence>
<name>A0A0L0USL7_9BASI</name>
<dbReference type="AlphaFoldDB" id="A0A0L0USL7"/>
<dbReference type="Proteomes" id="UP000054564">
    <property type="component" value="Unassembled WGS sequence"/>
</dbReference>
<feature type="region of interest" description="Disordered" evidence="1">
    <location>
        <begin position="139"/>
        <end position="165"/>
    </location>
</feature>
<dbReference type="CDD" id="cd00303">
    <property type="entry name" value="retropepsin_like"/>
    <property type="match status" value="1"/>
</dbReference>
<dbReference type="EMBL" id="AJIL01000280">
    <property type="protein sequence ID" value="KNE90048.1"/>
    <property type="molecule type" value="Genomic_DNA"/>
</dbReference>
<dbReference type="SUPFAM" id="SSF50630">
    <property type="entry name" value="Acid proteases"/>
    <property type="match status" value="1"/>
</dbReference>
<organism evidence="2 3">
    <name type="scientific">Puccinia striiformis f. sp. tritici PST-78</name>
    <dbReference type="NCBI Taxonomy" id="1165861"/>
    <lineage>
        <taxon>Eukaryota</taxon>
        <taxon>Fungi</taxon>
        <taxon>Dikarya</taxon>
        <taxon>Basidiomycota</taxon>
        <taxon>Pucciniomycotina</taxon>
        <taxon>Pucciniomycetes</taxon>
        <taxon>Pucciniales</taxon>
        <taxon>Pucciniaceae</taxon>
        <taxon>Puccinia</taxon>
    </lineage>
</organism>
<dbReference type="InterPro" id="IPR021109">
    <property type="entry name" value="Peptidase_aspartic_dom_sf"/>
</dbReference>
<keyword evidence="3" id="KW-1185">Reference proteome</keyword>